<keyword evidence="2" id="KW-1133">Transmembrane helix</keyword>
<evidence type="ECO:0000313" key="4">
    <source>
        <dbReference type="Proteomes" id="UP001476950"/>
    </source>
</evidence>
<keyword evidence="2" id="KW-0472">Membrane</keyword>
<reference evidence="3 4" key="1">
    <citation type="submission" date="2022-04" db="EMBL/GenBank/DDBJ databases">
        <title>Positive selection, recombination, and allopatry shape intraspecific diversity of widespread and dominant cyanobacteria.</title>
        <authorList>
            <person name="Wei J."/>
            <person name="Shu W."/>
            <person name="Hu C."/>
        </authorList>
    </citation>
    <scope>NUCLEOTIDE SEQUENCE [LARGE SCALE GENOMIC DNA]</scope>
    <source>
        <strain evidence="3 4">AS-A4</strain>
    </source>
</reference>
<accession>A0ABV0KQQ8</accession>
<sequence>MNNQIQSQAARVWGIIKDPATGETYTQTATTTWLILKETGYLLWLVVCLTLVFGDWLWRTGYRTGWSTREWINNFEKPDTERVAQDAGQGLLEASKAAFSNAIATAKSQLGIEDKAEPLFAGAPSASTPPPTPTPTPAPTPTPEPPFKPSTPPAPNTEELDSD</sequence>
<evidence type="ECO:0000256" key="1">
    <source>
        <dbReference type="SAM" id="MobiDB-lite"/>
    </source>
</evidence>
<gene>
    <name evidence="3" type="ORF">NDI38_24520</name>
</gene>
<feature type="region of interest" description="Disordered" evidence="1">
    <location>
        <begin position="114"/>
        <end position="163"/>
    </location>
</feature>
<evidence type="ECO:0000313" key="3">
    <source>
        <dbReference type="EMBL" id="MEP1061569.1"/>
    </source>
</evidence>
<dbReference type="EMBL" id="JAMPLM010000038">
    <property type="protein sequence ID" value="MEP1061569.1"/>
    <property type="molecule type" value="Genomic_DNA"/>
</dbReference>
<dbReference type="Proteomes" id="UP001476950">
    <property type="component" value="Unassembled WGS sequence"/>
</dbReference>
<proteinExistence type="predicted"/>
<name>A0ABV0KQQ8_9CYAN</name>
<dbReference type="RefSeq" id="WP_190446689.1">
    <property type="nucleotide sequence ID" value="NZ_JAMPLM010000038.1"/>
</dbReference>
<comment type="caution">
    <text evidence="3">The sequence shown here is derived from an EMBL/GenBank/DDBJ whole genome shotgun (WGS) entry which is preliminary data.</text>
</comment>
<protein>
    <submittedName>
        <fullName evidence="3">Uncharacterized protein</fullName>
    </submittedName>
</protein>
<evidence type="ECO:0000256" key="2">
    <source>
        <dbReference type="SAM" id="Phobius"/>
    </source>
</evidence>
<keyword evidence="2" id="KW-0812">Transmembrane</keyword>
<keyword evidence="4" id="KW-1185">Reference proteome</keyword>
<organism evidence="3 4">
    <name type="scientific">Stenomitos frigidus AS-A4</name>
    <dbReference type="NCBI Taxonomy" id="2933935"/>
    <lineage>
        <taxon>Bacteria</taxon>
        <taxon>Bacillati</taxon>
        <taxon>Cyanobacteriota</taxon>
        <taxon>Cyanophyceae</taxon>
        <taxon>Leptolyngbyales</taxon>
        <taxon>Leptolyngbyaceae</taxon>
        <taxon>Stenomitos</taxon>
    </lineage>
</organism>
<feature type="compositionally biased region" description="Pro residues" evidence="1">
    <location>
        <begin position="127"/>
        <end position="155"/>
    </location>
</feature>
<feature type="transmembrane region" description="Helical" evidence="2">
    <location>
        <begin position="41"/>
        <end position="58"/>
    </location>
</feature>